<dbReference type="GO" id="GO:0031410">
    <property type="term" value="C:cytoplasmic vesicle"/>
    <property type="evidence" value="ECO:0007669"/>
    <property type="project" value="UniProtKB-SubCell"/>
</dbReference>
<accession>A0A6J2X0A4</accession>
<evidence type="ECO:0000256" key="10">
    <source>
        <dbReference type="ARBA" id="ARBA00023329"/>
    </source>
</evidence>
<protein>
    <recommendedName>
        <fullName evidence="12">Hypocretin neuropeptide precursor</fullName>
    </recommendedName>
    <alternativeName>
        <fullName evidence="16">Hypocretin</fullName>
    </alternativeName>
    <alternativeName>
        <fullName evidence="13">Orexin precursor</fullName>
    </alternativeName>
    <alternativeName>
        <fullName evidence="15">Prepro-orexin</fullName>
    </alternativeName>
    <alternativeName>
        <fullName evidence="14">Preprohypocretin</fullName>
    </alternativeName>
</protein>
<evidence type="ECO:0000256" key="11">
    <source>
        <dbReference type="ARBA" id="ARBA00034103"/>
    </source>
</evidence>
<keyword evidence="9 20" id="KW-0527">Neuropeptide</keyword>
<gene>
    <name evidence="20" type="primary">hcrt</name>
</gene>
<evidence type="ECO:0000256" key="14">
    <source>
        <dbReference type="ARBA" id="ARBA00034354"/>
    </source>
</evidence>
<dbReference type="GO" id="GO:0046928">
    <property type="term" value="P:regulation of neurotransmitter secretion"/>
    <property type="evidence" value="ECO:0007669"/>
    <property type="project" value="TreeGrafter"/>
</dbReference>
<dbReference type="GO" id="GO:0042594">
    <property type="term" value="P:response to starvation"/>
    <property type="evidence" value="ECO:0007669"/>
    <property type="project" value="TreeGrafter"/>
</dbReference>
<reference evidence="20" key="1">
    <citation type="submission" date="2025-08" db="UniProtKB">
        <authorList>
            <consortium name="RefSeq"/>
        </authorList>
    </citation>
    <scope>IDENTIFICATION</scope>
</reference>
<evidence type="ECO:0000256" key="12">
    <source>
        <dbReference type="ARBA" id="ARBA00034336"/>
    </source>
</evidence>
<dbReference type="OrthoDB" id="9379045at2759"/>
<comment type="function">
    <text evidence="18">Binds to orexin receptor HCRTR2/OX2R only. Stimulates food intake. Modulates pituitary luteinizing hormone secretion in an ovarian steroid-dependent manner.</text>
</comment>
<dbReference type="GO" id="GO:0001659">
    <property type="term" value="P:temperature homeostasis"/>
    <property type="evidence" value="ECO:0007669"/>
    <property type="project" value="TreeGrafter"/>
</dbReference>
<evidence type="ECO:0000256" key="3">
    <source>
        <dbReference type="ARBA" id="ARBA00009198"/>
    </source>
</evidence>
<organism evidence="19 20">
    <name type="scientific">Chanos chanos</name>
    <name type="common">Milkfish</name>
    <name type="synonym">Mugil chanos</name>
    <dbReference type="NCBI Taxonomy" id="29144"/>
    <lineage>
        <taxon>Eukaryota</taxon>
        <taxon>Metazoa</taxon>
        <taxon>Chordata</taxon>
        <taxon>Craniata</taxon>
        <taxon>Vertebrata</taxon>
        <taxon>Euteleostomi</taxon>
        <taxon>Actinopterygii</taxon>
        <taxon>Neopterygii</taxon>
        <taxon>Teleostei</taxon>
        <taxon>Ostariophysi</taxon>
        <taxon>Gonorynchiformes</taxon>
        <taxon>Chanidae</taxon>
        <taxon>Chanos</taxon>
    </lineage>
</organism>
<evidence type="ECO:0000256" key="16">
    <source>
        <dbReference type="ARBA" id="ARBA00034371"/>
    </source>
</evidence>
<evidence type="ECO:0000256" key="4">
    <source>
        <dbReference type="ARBA" id="ARBA00022815"/>
    </source>
</evidence>
<dbReference type="PANTHER" id="PTHR15173">
    <property type="entry name" value="OREXIN"/>
    <property type="match status" value="1"/>
</dbReference>
<dbReference type="GO" id="GO:0031772">
    <property type="term" value="F:type 2 orexin receptor binding"/>
    <property type="evidence" value="ECO:0007669"/>
    <property type="project" value="TreeGrafter"/>
</dbReference>
<evidence type="ECO:0000256" key="9">
    <source>
        <dbReference type="ARBA" id="ARBA00023320"/>
    </source>
</evidence>
<dbReference type="InParanoid" id="A0A6J2X0A4"/>
<name>A0A6J2X0A4_CHACN</name>
<dbReference type="InterPro" id="IPR001704">
    <property type="entry name" value="Orexin"/>
</dbReference>
<keyword evidence="7" id="KW-1015">Disulfide bond</keyword>
<evidence type="ECO:0000256" key="6">
    <source>
        <dbReference type="ARBA" id="ARBA00023018"/>
    </source>
</evidence>
<dbReference type="CTD" id="3060"/>
<keyword evidence="19" id="KW-1185">Reference proteome</keyword>
<dbReference type="PANTHER" id="PTHR15173:SF2">
    <property type="entry name" value="HYPOCRETIN NEUROPEPTIDE PRECURSOR"/>
    <property type="match status" value="1"/>
</dbReference>
<dbReference type="GO" id="GO:0045202">
    <property type="term" value="C:synapse"/>
    <property type="evidence" value="ECO:0007669"/>
    <property type="project" value="UniProtKB-SubCell"/>
</dbReference>
<evidence type="ECO:0000256" key="15">
    <source>
        <dbReference type="ARBA" id="ARBA00034367"/>
    </source>
</evidence>
<dbReference type="GeneID" id="115829792"/>
<keyword evidence="6" id="KW-0770">Synapse</keyword>
<dbReference type="GO" id="GO:0005791">
    <property type="term" value="C:rough endoplasmic reticulum"/>
    <property type="evidence" value="ECO:0007669"/>
    <property type="project" value="UniProtKB-SubCell"/>
</dbReference>
<comment type="function">
    <text evidence="17">Binds to orexin receptors HCRTR1/OX1R and HCRTR2/OX2R with a high affinity. Stimulates food intake. Modulates pituitary luteinizing hormone secretion in an ovarian steroid-dependent manner.</text>
</comment>
<dbReference type="GO" id="GO:0051971">
    <property type="term" value="P:positive regulation of transmission of nerve impulse"/>
    <property type="evidence" value="ECO:0007669"/>
    <property type="project" value="TreeGrafter"/>
</dbReference>
<evidence type="ECO:0000256" key="8">
    <source>
        <dbReference type="ARBA" id="ARBA00023283"/>
    </source>
</evidence>
<evidence type="ECO:0000256" key="7">
    <source>
        <dbReference type="ARBA" id="ARBA00023157"/>
    </source>
</evidence>
<sequence>MSLGSESTEDANLKRITGMTGVSTKHRGASTLMNIFSTKRLQVLLLITLLAHLTCDAEGVANCCTRKPGACRLFDLLCRDGYKNSTDMAKQIGLLTNDASAGILTLGKRREGERRFQNRLQQLLHGSRNPAAGILTMGKRLERPLKYLINPNKMPDRGSYRRR</sequence>
<dbReference type="GO" id="GO:0007218">
    <property type="term" value="P:neuropeptide signaling pathway"/>
    <property type="evidence" value="ECO:0007669"/>
    <property type="project" value="UniProtKB-KW"/>
</dbReference>
<evidence type="ECO:0000256" key="1">
    <source>
        <dbReference type="ARBA" id="ARBA00004427"/>
    </source>
</evidence>
<keyword evidence="8" id="KW-0873">Pyrrolidone carboxylic acid</keyword>
<evidence type="ECO:0000256" key="5">
    <source>
        <dbReference type="ARBA" id="ARBA00022824"/>
    </source>
</evidence>
<keyword evidence="10" id="KW-0968">Cytoplasmic vesicle</keyword>
<dbReference type="Pfam" id="PF02072">
    <property type="entry name" value="Orexin"/>
    <property type="match status" value="1"/>
</dbReference>
<dbReference type="GO" id="GO:0042755">
    <property type="term" value="P:eating behavior"/>
    <property type="evidence" value="ECO:0007669"/>
    <property type="project" value="TreeGrafter"/>
</dbReference>
<evidence type="ECO:0000256" key="13">
    <source>
        <dbReference type="ARBA" id="ARBA00034351"/>
    </source>
</evidence>
<dbReference type="Proteomes" id="UP000504632">
    <property type="component" value="Chromosome 16"/>
</dbReference>
<keyword evidence="4" id="KW-0027">Amidation</keyword>
<dbReference type="GO" id="GO:0005184">
    <property type="term" value="F:neuropeptide hormone activity"/>
    <property type="evidence" value="ECO:0007669"/>
    <property type="project" value="TreeGrafter"/>
</dbReference>
<proteinExistence type="inferred from homology"/>
<evidence type="ECO:0000256" key="18">
    <source>
        <dbReference type="ARBA" id="ARBA00046224"/>
    </source>
</evidence>
<comment type="similarity">
    <text evidence="3">Belongs to the orexin family.</text>
</comment>
<dbReference type="GO" id="GO:0031771">
    <property type="term" value="F:type 1 orexin receptor binding"/>
    <property type="evidence" value="ECO:0007669"/>
    <property type="project" value="TreeGrafter"/>
</dbReference>
<comment type="subcellular location">
    <subcellularLocation>
        <location evidence="2">Cytoplasmic vesicle</location>
    </subcellularLocation>
    <subcellularLocation>
        <location evidence="1">Rough endoplasmic reticulum</location>
    </subcellularLocation>
    <subcellularLocation>
        <location evidence="11">Synapse</location>
    </subcellularLocation>
</comment>
<dbReference type="AlphaFoldDB" id="A0A6J2X0A4"/>
<dbReference type="RefSeq" id="XP_030649816.1">
    <property type="nucleotide sequence ID" value="XM_030793956.1"/>
</dbReference>
<evidence type="ECO:0000256" key="17">
    <source>
        <dbReference type="ARBA" id="ARBA00045659"/>
    </source>
</evidence>
<evidence type="ECO:0000256" key="2">
    <source>
        <dbReference type="ARBA" id="ARBA00004541"/>
    </source>
</evidence>
<dbReference type="GO" id="GO:0048471">
    <property type="term" value="C:perinuclear region of cytoplasm"/>
    <property type="evidence" value="ECO:0007669"/>
    <property type="project" value="TreeGrafter"/>
</dbReference>
<evidence type="ECO:0000313" key="19">
    <source>
        <dbReference type="Proteomes" id="UP000504632"/>
    </source>
</evidence>
<keyword evidence="5" id="KW-0256">Endoplasmic reticulum</keyword>
<dbReference type="GO" id="GO:0030431">
    <property type="term" value="P:sleep"/>
    <property type="evidence" value="ECO:0007669"/>
    <property type="project" value="TreeGrafter"/>
</dbReference>
<evidence type="ECO:0000313" key="20">
    <source>
        <dbReference type="RefSeq" id="XP_030649816.1"/>
    </source>
</evidence>